<dbReference type="OrthoDB" id="2757320at2759"/>
<reference evidence="2" key="1">
    <citation type="journal article" date="2012" name="Science">
        <title>The Paleozoic origin of enzymatic lignin decomposition reconstructed from 31 fungal genomes.</title>
        <authorList>
            <person name="Floudas D."/>
            <person name="Binder M."/>
            <person name="Riley R."/>
            <person name="Barry K."/>
            <person name="Blanchette R.A."/>
            <person name="Henrissat B."/>
            <person name="Martinez A.T."/>
            <person name="Otillar R."/>
            <person name="Spatafora J.W."/>
            <person name="Yadav J.S."/>
            <person name="Aerts A."/>
            <person name="Benoit I."/>
            <person name="Boyd A."/>
            <person name="Carlson A."/>
            <person name="Copeland A."/>
            <person name="Coutinho P.M."/>
            <person name="de Vries R.P."/>
            <person name="Ferreira P."/>
            <person name="Findley K."/>
            <person name="Foster B."/>
            <person name="Gaskell J."/>
            <person name="Glotzer D."/>
            <person name="Gorecki P."/>
            <person name="Heitman J."/>
            <person name="Hesse C."/>
            <person name="Hori C."/>
            <person name="Igarashi K."/>
            <person name="Jurgens J.A."/>
            <person name="Kallen N."/>
            <person name="Kersten P."/>
            <person name="Kohler A."/>
            <person name="Kuees U."/>
            <person name="Kumar T.K.A."/>
            <person name="Kuo A."/>
            <person name="LaButti K."/>
            <person name="Larrondo L.F."/>
            <person name="Lindquist E."/>
            <person name="Ling A."/>
            <person name="Lombard V."/>
            <person name="Lucas S."/>
            <person name="Lundell T."/>
            <person name="Martin R."/>
            <person name="McLaughlin D.J."/>
            <person name="Morgenstern I."/>
            <person name="Morin E."/>
            <person name="Murat C."/>
            <person name="Nagy L.G."/>
            <person name="Nolan M."/>
            <person name="Ohm R.A."/>
            <person name="Patyshakuliyeva A."/>
            <person name="Rokas A."/>
            <person name="Ruiz-Duenas F.J."/>
            <person name="Sabat G."/>
            <person name="Salamov A."/>
            <person name="Samejima M."/>
            <person name="Schmutz J."/>
            <person name="Slot J.C."/>
            <person name="St John F."/>
            <person name="Stenlid J."/>
            <person name="Sun H."/>
            <person name="Sun S."/>
            <person name="Syed K."/>
            <person name="Tsang A."/>
            <person name="Wiebenga A."/>
            <person name="Young D."/>
            <person name="Pisabarro A."/>
            <person name="Eastwood D.C."/>
            <person name="Martin F."/>
            <person name="Cullen D."/>
            <person name="Grigoriev I.V."/>
            <person name="Hibbett D.S."/>
        </authorList>
    </citation>
    <scope>NUCLEOTIDE SEQUENCE [LARGE SCALE GENOMIC DNA]</scope>
    <source>
        <strain evidence="2">RWD-64-598 SS2</strain>
    </source>
</reference>
<dbReference type="EMBL" id="JH711578">
    <property type="protein sequence ID" value="EIW81470.1"/>
    <property type="molecule type" value="Genomic_DNA"/>
</dbReference>
<dbReference type="RefSeq" id="XP_007768799.1">
    <property type="nucleotide sequence ID" value="XM_007770609.1"/>
</dbReference>
<evidence type="ECO:0008006" key="3">
    <source>
        <dbReference type="Google" id="ProtNLM"/>
    </source>
</evidence>
<dbReference type="AlphaFoldDB" id="A0A5M3MQW6"/>
<name>A0A5M3MQW6_CONPW</name>
<organism evidence="1 2">
    <name type="scientific">Coniophora puteana (strain RWD-64-598)</name>
    <name type="common">Brown rot fungus</name>
    <dbReference type="NCBI Taxonomy" id="741705"/>
    <lineage>
        <taxon>Eukaryota</taxon>
        <taxon>Fungi</taxon>
        <taxon>Dikarya</taxon>
        <taxon>Basidiomycota</taxon>
        <taxon>Agaricomycotina</taxon>
        <taxon>Agaricomycetes</taxon>
        <taxon>Agaricomycetidae</taxon>
        <taxon>Boletales</taxon>
        <taxon>Coniophorineae</taxon>
        <taxon>Coniophoraceae</taxon>
        <taxon>Coniophora</taxon>
    </lineage>
</organism>
<evidence type="ECO:0000313" key="1">
    <source>
        <dbReference type="EMBL" id="EIW81470.1"/>
    </source>
</evidence>
<gene>
    <name evidence="1" type="ORF">CONPUDRAFT_82387</name>
</gene>
<protein>
    <recommendedName>
        <fullName evidence="3">F-box domain-containing protein</fullName>
    </recommendedName>
</protein>
<dbReference type="KEGG" id="cput:CONPUDRAFT_82387"/>
<keyword evidence="2" id="KW-1185">Reference proteome</keyword>
<sequence length="532" mass="60168">MEACVGIAELRLLITQCVEDNRTLSRLARVNKSFREPALNALYASIDSLLTLVKTLPPDLWELREDGSKRDPRCHSIRFTRRMSSRDWDVLLSYASRVQSVKEQFPRGSGEPGVILSSGVYDSLSRCPFPHLFPNLRALDVRTAGSESYTWLVGIFLGPSLRKLKLYTSAAHDADDETLLEYAPRIAVMCPLMEEITVLAFVRRETLSLARSETVCAWKHLRSVNWGPVDDSMLAHMSVLERFNSLTVPVHSKSRWLASDTRFSLRELTYLALKTDSGKTAVRALERLLGSPPPSSPPSTSNQPAKLSRFICTTVELKAVSKLTSSLTRLCSDKESILLVWLSDGDLFGSDLTRKHSTDWLDGINALSTFQNLRILRVWYSKQPLKVSAKQLCDLVANWPRLKCLSFGKLENPISFVSLVEIIQILPRAFEVVVPTMITPLDTTGDVFKKDPEMVVPVFRRIKKLCLHYQHEGDKPNLQTVESVADLLCYVMPGLVSVQPVEEYKHEHKKYWENVVQAMLAEHERVRAIEES</sequence>
<dbReference type="Proteomes" id="UP000053558">
    <property type="component" value="Unassembled WGS sequence"/>
</dbReference>
<comment type="caution">
    <text evidence="1">The sequence shown here is derived from an EMBL/GenBank/DDBJ whole genome shotgun (WGS) entry which is preliminary data.</text>
</comment>
<accession>A0A5M3MQW6</accession>
<proteinExistence type="predicted"/>
<evidence type="ECO:0000313" key="2">
    <source>
        <dbReference type="Proteomes" id="UP000053558"/>
    </source>
</evidence>
<dbReference type="GeneID" id="19210413"/>